<sequence>MMVDMDAATDPVAAVARLRDEPWNRRWNDLEVAGVDLASLDTRLEGCAYTWVANGGSLHERGMTTVRLILGQLERAIPELTEDDSPDVWHRLHEMARLIVAHNAPPAEVIS</sequence>
<name>A0A8G1UJS4_9ACTN</name>
<dbReference type="EMBL" id="RJVJ01000001">
    <property type="protein sequence ID" value="ROR45278.1"/>
    <property type="molecule type" value="Genomic_DNA"/>
</dbReference>
<proteinExistence type="predicted"/>
<evidence type="ECO:0000313" key="2">
    <source>
        <dbReference type="Proteomes" id="UP000267408"/>
    </source>
</evidence>
<dbReference type="Proteomes" id="UP000267408">
    <property type="component" value="Unassembled WGS sequence"/>
</dbReference>
<dbReference type="AlphaFoldDB" id="A0A8G1UJS4"/>
<gene>
    <name evidence="1" type="ORF">EDD39_3502</name>
</gene>
<accession>A0A8G1UJS4</accession>
<protein>
    <submittedName>
        <fullName evidence="1">Uncharacterized protein</fullName>
    </submittedName>
</protein>
<comment type="caution">
    <text evidence="1">The sequence shown here is derived from an EMBL/GenBank/DDBJ whole genome shotgun (WGS) entry which is preliminary data.</text>
</comment>
<evidence type="ECO:0000313" key="1">
    <source>
        <dbReference type="EMBL" id="ROR45278.1"/>
    </source>
</evidence>
<reference evidence="1 2" key="1">
    <citation type="submission" date="2018-11" db="EMBL/GenBank/DDBJ databases">
        <title>Sequencing the genomes of 1000 actinobacteria strains.</title>
        <authorList>
            <person name="Klenk H.-P."/>
        </authorList>
    </citation>
    <scope>NUCLEOTIDE SEQUENCE [LARGE SCALE GENOMIC DNA]</scope>
    <source>
        <strain evidence="1 2">DSM 44780</strain>
    </source>
</reference>
<organism evidence="1 2">
    <name type="scientific">Kitasatospora cineracea</name>
    <dbReference type="NCBI Taxonomy" id="88074"/>
    <lineage>
        <taxon>Bacteria</taxon>
        <taxon>Bacillati</taxon>
        <taxon>Actinomycetota</taxon>
        <taxon>Actinomycetes</taxon>
        <taxon>Kitasatosporales</taxon>
        <taxon>Streptomycetaceae</taxon>
        <taxon>Kitasatospora</taxon>
    </lineage>
</organism>